<reference evidence="4 5" key="1">
    <citation type="journal article" date="2017" name="Environ. Microbiol.">
        <title>Decay of the glycolytic pathway and adaptation to intranuclear parasitism within Enterocytozoonidae microsporidia.</title>
        <authorList>
            <person name="Wiredu Boakye D."/>
            <person name="Jaroenlak P."/>
            <person name="Prachumwat A."/>
            <person name="Williams T.A."/>
            <person name="Bateman K.S."/>
            <person name="Itsathitphaisarn O."/>
            <person name="Sritunyalucksana K."/>
            <person name="Paszkiewicz K.H."/>
            <person name="Moore K.A."/>
            <person name="Stentiford G.D."/>
            <person name="Williams B.A."/>
        </authorList>
    </citation>
    <scope>NUCLEOTIDE SEQUENCE [LARGE SCALE GENOMIC DNA]</scope>
    <source>
        <strain evidence="5">canceri</strain>
    </source>
</reference>
<dbReference type="InterPro" id="IPR012678">
    <property type="entry name" value="Ribosomal_uL23/eL15/eS24_sf"/>
</dbReference>
<dbReference type="GO" id="GO:0003735">
    <property type="term" value="F:structural constituent of ribosome"/>
    <property type="evidence" value="ECO:0007669"/>
    <property type="project" value="InterPro"/>
</dbReference>
<dbReference type="VEuPathDB" id="MicrosporidiaDB:A0H76_2127"/>
<dbReference type="EMBL" id="LTAI01000058">
    <property type="protein sequence ID" value="ORE00149.1"/>
    <property type="molecule type" value="Genomic_DNA"/>
</dbReference>
<dbReference type="GO" id="GO:1990904">
    <property type="term" value="C:ribonucleoprotein complex"/>
    <property type="evidence" value="ECO:0007669"/>
    <property type="project" value="UniProtKB-KW"/>
</dbReference>
<dbReference type="Gene3D" id="3.30.70.330">
    <property type="match status" value="1"/>
</dbReference>
<dbReference type="PANTHER" id="PTHR11620">
    <property type="entry name" value="60S RIBOSOMAL PROTEIN L23A"/>
    <property type="match status" value="1"/>
</dbReference>
<dbReference type="InterPro" id="IPR012677">
    <property type="entry name" value="Nucleotide-bd_a/b_plait_sf"/>
</dbReference>
<keyword evidence="3" id="KW-0687">Ribonucleoprotein</keyword>
<evidence type="ECO:0000256" key="1">
    <source>
        <dbReference type="ARBA" id="ARBA00006700"/>
    </source>
</evidence>
<dbReference type="Pfam" id="PF00276">
    <property type="entry name" value="Ribosomal_L23"/>
    <property type="match status" value="1"/>
</dbReference>
<keyword evidence="2" id="KW-0689">Ribosomal protein</keyword>
<dbReference type="AlphaFoldDB" id="A0A1X0QK46"/>
<evidence type="ECO:0000256" key="3">
    <source>
        <dbReference type="ARBA" id="ARBA00023274"/>
    </source>
</evidence>
<dbReference type="InterPro" id="IPR013025">
    <property type="entry name" value="Ribosomal_uL23-like"/>
</dbReference>
<organism evidence="4 5">
    <name type="scientific">Hepatospora eriocheir</name>
    <dbReference type="NCBI Taxonomy" id="1081669"/>
    <lineage>
        <taxon>Eukaryota</taxon>
        <taxon>Fungi</taxon>
        <taxon>Fungi incertae sedis</taxon>
        <taxon>Microsporidia</taxon>
        <taxon>Hepatosporidae</taxon>
        <taxon>Hepatospora</taxon>
    </lineage>
</organism>
<evidence type="ECO:0000313" key="5">
    <source>
        <dbReference type="Proteomes" id="UP000192501"/>
    </source>
</evidence>
<dbReference type="SUPFAM" id="SSF54189">
    <property type="entry name" value="Ribosomal proteins S24e, L23 and L15e"/>
    <property type="match status" value="1"/>
</dbReference>
<dbReference type="VEuPathDB" id="MicrosporidiaDB:HERIO_1986"/>
<dbReference type="GO" id="GO:0006412">
    <property type="term" value="P:translation"/>
    <property type="evidence" value="ECO:0007669"/>
    <property type="project" value="InterPro"/>
</dbReference>
<accession>A0A1X0QK46</accession>
<dbReference type="Proteomes" id="UP000192501">
    <property type="component" value="Unassembled WGS sequence"/>
</dbReference>
<proteinExistence type="inferred from homology"/>
<comment type="similarity">
    <text evidence="1">Belongs to the universal ribosomal protein uL23 family.</text>
</comment>
<evidence type="ECO:0000313" key="4">
    <source>
        <dbReference type="EMBL" id="ORE00149.1"/>
    </source>
</evidence>
<name>A0A1X0QK46_9MICR</name>
<protein>
    <submittedName>
        <fullName evidence="4">RL23</fullName>
    </submittedName>
</protein>
<evidence type="ECO:0000256" key="2">
    <source>
        <dbReference type="ARBA" id="ARBA00022980"/>
    </source>
</evidence>
<sequence length="132" mass="15172">MVKVRATNKSLSIKDRYNGRKKTVVEKIAPVKQMYPRNIFKKETDKSAAAILKYILKNERTTRCMERDNTLVYIVDVNATKTEIKAAITEKYNQPVKKVRTLIMFKEYAKKAFVVFKNPEAALEIAGKADVL</sequence>
<comment type="caution">
    <text evidence="4">The sequence shown here is derived from an EMBL/GenBank/DDBJ whole genome shotgun (WGS) entry which is preliminary data.</text>
</comment>
<gene>
    <name evidence="4" type="primary">RL23</name>
    <name evidence="4" type="ORF">A0H76_2127</name>
</gene>
<dbReference type="GO" id="GO:0005840">
    <property type="term" value="C:ribosome"/>
    <property type="evidence" value="ECO:0007669"/>
    <property type="project" value="UniProtKB-KW"/>
</dbReference>